<sequence>MYLTPQVMYHTSFNRHRCGSTDIQIYRCENCRQEYGSSRAMSTIGNCEPRDKCDICNRNIVQSLPEEQAAYGPSMAAGSSPMSSQTTASVLSDGTIGGTVHLPTMIATLTSPEVSNESVSDLSANVNVRSIVNSPIEQHDLSSLDPFGSDSECLGQFFAAEPSSTSPCTASSTATNLQCQPMPTSANMGSLLSIPVLHQPESAKTYFVLGNVDQLQQFHDIAAPPPPATAEQAPVQQPPAGSNLPTPVTNSFHHLHLAPAGPGPHQQQQLLPLSLQNAAPATAGSLLLSEHEVTSLQQYDQYDDEDYSSMSEDEAIVPIEPYAKSPNQDHAKTELPIQETIVDTSTGISCHICDRSYRNQKNLRSHLKVHEGIRAYQCEICGKNFSGSSYLVIHRRRHTGERPFKCVTCGKAFVDSRALAVHARLHSGERLKCEKCEKTFSSVSALTVHNRLHTGIHPYRCELCGKTFPQYNNLKHHMKKHEQPSDAEQLLPQAMATSTGGPTPPSNGVSTTTSGSGTVLARISLSIQADTTGKGTVHMIASSTTGPASEYKCHICNKLYKSSDDLQEHLSQHSKDRPNQCEFCSKVFPRSSHLIIHRRRHTGERPFKCKYCDKAFVDSRALSVHTRLHTGERVKCEICEKTFASSSGLIVHRRIHTGVHPYKCDYCEKSFAQSTALKYHLKKHDTALLPTTTTPEAADTRLPALPQTGAADVGQCAPSFGEDATTNGNDRYKCTVCNKAFRSSEYLVRHRRTHSGERPYQCEICGKNFSTMSYLVIHRRRHTSERPYKSFVDSRALQEHARLHTGDRVRCEICQKTYSSVSNLIVHRRIHSGIHPFECDSCGKSFAQKNALKYHLKKHAETHKKQEQPEPVG</sequence>
<dbReference type="InterPro" id="IPR050752">
    <property type="entry name" value="C2H2-ZF_domain"/>
</dbReference>
<feature type="compositionally biased region" description="Low complexity" evidence="15">
    <location>
        <begin position="229"/>
        <end position="240"/>
    </location>
</feature>
<dbReference type="GO" id="GO:0035282">
    <property type="term" value="P:segmentation"/>
    <property type="evidence" value="ECO:0007669"/>
    <property type="project" value="UniProtKB-KW"/>
</dbReference>
<evidence type="ECO:0000256" key="1">
    <source>
        <dbReference type="ARBA" id="ARBA00003983"/>
    </source>
</evidence>
<protein>
    <recommendedName>
        <fullName evidence="4">Protein hunchback</fullName>
    </recommendedName>
</protein>
<accession>A0A8W7PFC5</accession>
<feature type="domain" description="C2H2-type" evidence="16">
    <location>
        <begin position="431"/>
        <end position="458"/>
    </location>
</feature>
<dbReference type="Gene3D" id="3.30.160.60">
    <property type="entry name" value="Classic Zinc Finger"/>
    <property type="match status" value="12"/>
</dbReference>
<feature type="region of interest" description="Disordered" evidence="15">
    <location>
        <begin position="495"/>
        <end position="515"/>
    </location>
</feature>
<dbReference type="FunFam" id="3.30.160.60:FF:000744">
    <property type="entry name" value="zinc finger E-box-binding homeobox 1"/>
    <property type="match status" value="1"/>
</dbReference>
<dbReference type="InterPro" id="IPR013087">
    <property type="entry name" value="Znf_C2H2_type"/>
</dbReference>
<dbReference type="SUPFAM" id="SSF57667">
    <property type="entry name" value="beta-beta-alpha zinc fingers"/>
    <property type="match status" value="8"/>
</dbReference>
<keyword evidence="11" id="KW-0238">DNA-binding</keyword>
<comment type="function">
    <text evidence="1">Gap class segmentation protein that controls development of head structures.</text>
</comment>
<comment type="similarity">
    <text evidence="3">Belongs to the hunchback C2H2-type zinc-finger protein family.</text>
</comment>
<dbReference type="FunFam" id="3.30.160.60:FF:000643">
    <property type="entry name" value="Zinc finger protein 668"/>
    <property type="match status" value="2"/>
</dbReference>
<keyword evidence="5" id="KW-0302">Gap protein</keyword>
<dbReference type="GO" id="GO:0000978">
    <property type="term" value="F:RNA polymerase II cis-regulatory region sequence-specific DNA binding"/>
    <property type="evidence" value="ECO:0007669"/>
    <property type="project" value="TreeGrafter"/>
</dbReference>
<keyword evidence="10" id="KW-0805">Transcription regulation</keyword>
<feature type="region of interest" description="Disordered" evidence="15">
    <location>
        <begin position="222"/>
        <end position="244"/>
    </location>
</feature>
<feature type="domain" description="C2H2-type" evidence="16">
    <location>
        <begin position="348"/>
        <end position="375"/>
    </location>
</feature>
<dbReference type="FunFam" id="3.30.160.60:FF:000096">
    <property type="entry name" value="Zinc finger and BTB domain-containing protein 18 isoform 1"/>
    <property type="match status" value="1"/>
</dbReference>
<dbReference type="Pfam" id="PF00096">
    <property type="entry name" value="zf-C2H2"/>
    <property type="match status" value="13"/>
</dbReference>
<dbReference type="VEuPathDB" id="VectorBase:ACON2_039856"/>
<keyword evidence="8 14" id="KW-0863">Zinc-finger</keyword>
<dbReference type="SMART" id="SM00355">
    <property type="entry name" value="ZnF_C2H2"/>
    <property type="match status" value="14"/>
</dbReference>
<evidence type="ECO:0000256" key="7">
    <source>
        <dbReference type="ARBA" id="ARBA00022737"/>
    </source>
</evidence>
<organism evidence="17">
    <name type="scientific">Anopheles coluzzii</name>
    <name type="common">African malaria mosquito</name>
    <dbReference type="NCBI Taxonomy" id="1518534"/>
    <lineage>
        <taxon>Eukaryota</taxon>
        <taxon>Metazoa</taxon>
        <taxon>Ecdysozoa</taxon>
        <taxon>Arthropoda</taxon>
        <taxon>Hexapoda</taxon>
        <taxon>Insecta</taxon>
        <taxon>Pterygota</taxon>
        <taxon>Neoptera</taxon>
        <taxon>Endopterygota</taxon>
        <taxon>Diptera</taxon>
        <taxon>Nematocera</taxon>
        <taxon>Culicoidea</taxon>
        <taxon>Culicidae</taxon>
        <taxon>Anophelinae</taxon>
        <taxon>Anopheles</taxon>
    </lineage>
</organism>
<feature type="compositionally biased region" description="Low complexity" evidence="15">
    <location>
        <begin position="497"/>
        <end position="515"/>
    </location>
</feature>
<keyword evidence="6" id="KW-0479">Metal-binding</keyword>
<dbReference type="PROSITE" id="PS00028">
    <property type="entry name" value="ZINC_FINGER_C2H2_1"/>
    <property type="match status" value="14"/>
</dbReference>
<dbReference type="FunFam" id="3.30.160.60:FF:001049">
    <property type="entry name" value="zinc finger protein 319"/>
    <property type="match status" value="2"/>
</dbReference>
<feature type="domain" description="C2H2-type" evidence="16">
    <location>
        <begin position="607"/>
        <end position="634"/>
    </location>
</feature>
<dbReference type="PANTHER" id="PTHR24384:SF241">
    <property type="entry name" value="OOCYTE ZINC FINGER PROTEIN XLCOF6-LIKE"/>
    <property type="match status" value="1"/>
</dbReference>
<keyword evidence="13" id="KW-0539">Nucleus</keyword>
<feature type="domain" description="C2H2-type" evidence="16">
    <location>
        <begin position="732"/>
        <end position="759"/>
    </location>
</feature>
<feature type="domain" description="C2H2-type" evidence="16">
    <location>
        <begin position="551"/>
        <end position="578"/>
    </location>
</feature>
<feature type="domain" description="C2H2-type" evidence="16">
    <location>
        <begin position="459"/>
        <end position="486"/>
    </location>
</feature>
<proteinExistence type="inferred from homology"/>
<feature type="domain" description="C2H2-type" evidence="16">
    <location>
        <begin position="837"/>
        <end position="864"/>
    </location>
</feature>
<evidence type="ECO:0000256" key="6">
    <source>
        <dbReference type="ARBA" id="ARBA00022723"/>
    </source>
</evidence>
<evidence type="ECO:0000259" key="16">
    <source>
        <dbReference type="PROSITE" id="PS50157"/>
    </source>
</evidence>
<dbReference type="FunFam" id="3.30.160.60:FF:002077">
    <property type="entry name" value="LP19870p"/>
    <property type="match status" value="2"/>
</dbReference>
<feature type="domain" description="C2H2-type" evidence="16">
    <location>
        <begin position="579"/>
        <end position="606"/>
    </location>
</feature>
<evidence type="ECO:0000256" key="10">
    <source>
        <dbReference type="ARBA" id="ARBA00023015"/>
    </source>
</evidence>
<dbReference type="GO" id="GO:0000981">
    <property type="term" value="F:DNA-binding transcription factor activity, RNA polymerase II-specific"/>
    <property type="evidence" value="ECO:0007669"/>
    <property type="project" value="TreeGrafter"/>
</dbReference>
<evidence type="ECO:0000256" key="3">
    <source>
        <dbReference type="ARBA" id="ARBA00007746"/>
    </source>
</evidence>
<evidence type="ECO:0000256" key="8">
    <source>
        <dbReference type="ARBA" id="ARBA00022771"/>
    </source>
</evidence>
<feature type="domain" description="C2H2-type" evidence="16">
    <location>
        <begin position="404"/>
        <end position="431"/>
    </location>
</feature>
<keyword evidence="12" id="KW-0804">Transcription</keyword>
<evidence type="ECO:0000256" key="13">
    <source>
        <dbReference type="ARBA" id="ARBA00023242"/>
    </source>
</evidence>
<feature type="domain" description="C2H2-type" evidence="16">
    <location>
        <begin position="662"/>
        <end position="684"/>
    </location>
</feature>
<dbReference type="InterPro" id="IPR036236">
    <property type="entry name" value="Znf_C2H2_sf"/>
</dbReference>
<dbReference type="GO" id="GO:0030674">
    <property type="term" value="F:protein-macromolecule adaptor activity"/>
    <property type="evidence" value="ECO:0007669"/>
    <property type="project" value="UniProtKB-ARBA"/>
</dbReference>
<evidence type="ECO:0000256" key="12">
    <source>
        <dbReference type="ARBA" id="ARBA00023163"/>
    </source>
</evidence>
<dbReference type="FunFam" id="3.30.160.60:FF:001228">
    <property type="entry name" value="Zinc finger protein 236"/>
    <property type="match status" value="1"/>
</dbReference>
<feature type="domain" description="C2H2-type" evidence="16">
    <location>
        <begin position="760"/>
        <end position="787"/>
    </location>
</feature>
<dbReference type="PANTHER" id="PTHR24384">
    <property type="entry name" value="FINGER PUTATIVE TRANSCRIPTION FACTOR FAMILY-RELATED"/>
    <property type="match status" value="1"/>
</dbReference>
<dbReference type="Pfam" id="PF13912">
    <property type="entry name" value="zf-C2H2_6"/>
    <property type="match status" value="1"/>
</dbReference>
<keyword evidence="7" id="KW-0677">Repeat</keyword>
<evidence type="ECO:0000256" key="15">
    <source>
        <dbReference type="SAM" id="MobiDB-lite"/>
    </source>
</evidence>
<evidence type="ECO:0000256" key="9">
    <source>
        <dbReference type="ARBA" id="ARBA00022833"/>
    </source>
</evidence>
<dbReference type="FunFam" id="3.30.160.60:FF:000688">
    <property type="entry name" value="zinc finger protein 197 isoform X1"/>
    <property type="match status" value="1"/>
</dbReference>
<dbReference type="AlphaFoldDB" id="A0A8W7PFC5"/>
<dbReference type="PROSITE" id="PS50157">
    <property type="entry name" value="ZINC_FINGER_C2H2_2"/>
    <property type="match status" value="14"/>
</dbReference>
<evidence type="ECO:0000256" key="5">
    <source>
        <dbReference type="ARBA" id="ARBA00022492"/>
    </source>
</evidence>
<name>A0A8W7PFC5_ANOCL</name>
<dbReference type="FunFam" id="3.30.160.60:FF:000123">
    <property type="entry name" value="transcriptional repressor CTCF isoform X1"/>
    <property type="match status" value="1"/>
</dbReference>
<feature type="domain" description="C2H2-type" evidence="16">
    <location>
        <begin position="634"/>
        <end position="661"/>
    </location>
</feature>
<evidence type="ECO:0000256" key="11">
    <source>
        <dbReference type="ARBA" id="ARBA00023125"/>
    </source>
</evidence>
<evidence type="ECO:0000256" key="14">
    <source>
        <dbReference type="PROSITE-ProRule" id="PRU00042"/>
    </source>
</evidence>
<dbReference type="GO" id="GO:0008270">
    <property type="term" value="F:zinc ion binding"/>
    <property type="evidence" value="ECO:0007669"/>
    <property type="project" value="UniProtKB-KW"/>
</dbReference>
<evidence type="ECO:0000256" key="2">
    <source>
        <dbReference type="ARBA" id="ARBA00004123"/>
    </source>
</evidence>
<feature type="domain" description="C2H2-type" evidence="16">
    <location>
        <begin position="376"/>
        <end position="403"/>
    </location>
</feature>
<evidence type="ECO:0000256" key="4">
    <source>
        <dbReference type="ARBA" id="ARBA00013638"/>
    </source>
</evidence>
<keyword evidence="9" id="KW-0862">Zinc</keyword>
<feature type="domain" description="C2H2-type" evidence="16">
    <location>
        <begin position="809"/>
        <end position="836"/>
    </location>
</feature>
<evidence type="ECO:0000313" key="17">
    <source>
        <dbReference type="EnsemblMetazoa" id="ACOM030812-PA.1"/>
    </source>
</evidence>
<dbReference type="FunFam" id="3.30.160.60:FF:002965">
    <property type="entry name" value="AGAP007915-PA"/>
    <property type="match status" value="1"/>
</dbReference>
<dbReference type="Proteomes" id="UP000075882">
    <property type="component" value="Unassembled WGS sequence"/>
</dbReference>
<keyword evidence="5" id="KW-0217">Developmental protein</keyword>
<dbReference type="EnsemblMetazoa" id="ACOM030812-RA">
    <property type="protein sequence ID" value="ACOM030812-PA.1"/>
    <property type="gene ID" value="ACOM030812"/>
</dbReference>
<reference evidence="17" key="1">
    <citation type="submission" date="2022-08" db="UniProtKB">
        <authorList>
            <consortium name="EnsemblMetazoa"/>
        </authorList>
    </citation>
    <scope>IDENTIFICATION</scope>
</reference>
<comment type="subcellular location">
    <subcellularLocation>
        <location evidence="2">Nucleus</location>
    </subcellularLocation>
</comment>
<dbReference type="GO" id="GO:0005634">
    <property type="term" value="C:nucleus"/>
    <property type="evidence" value="ECO:0007669"/>
    <property type="project" value="UniProtKB-SubCell"/>
</dbReference>